<name>A0A8X6UU13_NEPPI</name>
<dbReference type="AlphaFoldDB" id="A0A8X6UU13"/>
<evidence type="ECO:0000313" key="1">
    <source>
        <dbReference type="EMBL" id="GFU48920.1"/>
    </source>
</evidence>
<comment type="caution">
    <text evidence="1">The sequence shown here is derived from an EMBL/GenBank/DDBJ whole genome shotgun (WGS) entry which is preliminary data.</text>
</comment>
<reference evidence="1" key="1">
    <citation type="submission" date="2020-08" db="EMBL/GenBank/DDBJ databases">
        <title>Multicomponent nature underlies the extraordinary mechanical properties of spider dragline silk.</title>
        <authorList>
            <person name="Kono N."/>
            <person name="Nakamura H."/>
            <person name="Mori M."/>
            <person name="Yoshida Y."/>
            <person name="Ohtoshi R."/>
            <person name="Malay A.D."/>
            <person name="Moran D.A.P."/>
            <person name="Tomita M."/>
            <person name="Numata K."/>
            <person name="Arakawa K."/>
        </authorList>
    </citation>
    <scope>NUCLEOTIDE SEQUENCE</scope>
</reference>
<gene>
    <name evidence="1" type="ORF">NPIL_173711</name>
</gene>
<organism evidence="1 2">
    <name type="scientific">Nephila pilipes</name>
    <name type="common">Giant wood spider</name>
    <name type="synonym">Nephila maculata</name>
    <dbReference type="NCBI Taxonomy" id="299642"/>
    <lineage>
        <taxon>Eukaryota</taxon>
        <taxon>Metazoa</taxon>
        <taxon>Ecdysozoa</taxon>
        <taxon>Arthropoda</taxon>
        <taxon>Chelicerata</taxon>
        <taxon>Arachnida</taxon>
        <taxon>Araneae</taxon>
        <taxon>Araneomorphae</taxon>
        <taxon>Entelegynae</taxon>
        <taxon>Araneoidea</taxon>
        <taxon>Nephilidae</taxon>
        <taxon>Nephila</taxon>
    </lineage>
</organism>
<proteinExistence type="predicted"/>
<keyword evidence="2" id="KW-1185">Reference proteome</keyword>
<dbReference type="EMBL" id="BMAW01037536">
    <property type="protein sequence ID" value="GFU48920.1"/>
    <property type="molecule type" value="Genomic_DNA"/>
</dbReference>
<evidence type="ECO:0000313" key="2">
    <source>
        <dbReference type="Proteomes" id="UP000887013"/>
    </source>
</evidence>
<accession>A0A8X6UU13</accession>
<dbReference type="Proteomes" id="UP000887013">
    <property type="component" value="Unassembled WGS sequence"/>
</dbReference>
<protein>
    <submittedName>
        <fullName evidence="1">Uncharacterized protein</fullName>
    </submittedName>
</protein>
<sequence>MEMGHSFEDMDEKKLPITAIYRREEELCSRIEEPEGEFCGREMKLFKSLLLDWLMGEVPAMLRLAALLSGKLTLYGGRVYQKKGVIA</sequence>